<sequence length="560" mass="62543">MNVKRLLITCLAVDCLLLSACVPGKQQLVLSDSAVAPPRSVVVQPTLDEAGKTSADQKFKAMALGFANSRIEEYLLKQERWKELDGQRGLTRLDSEQSAEMIECFHEMHKIIGGYSQLRGGEMEGVLQAGPGFGSETIFVLQQADIDFVEGRCGALLTDEWGGGAIGAPEGAGEIQQAENLMAERFAADDFTGVISAWQQVQESMRSQLSVSSRLQYVQALIDLRYHQVAIPVLDQLLSEFGIPDHPELDALALGTALGDLYLVTGDYKLAEKQYGNLLQLVDQANLKKDWANRQLALLAVGQRGGLELREYGALLADYLSFNPTRDGYKLVWAANAFLKKYPYSPVKGNVERIRIDAQNHADQWLSGYMQEVETLTQEKRFQDSSEKLATVTPEIIDETTRLQIQQKLEALKEAEKLEQEQQVLARQQVLQEQWDESVRILESGAYDEAIQMFTQLLETDLGEQARSKIKDVALSAAKDDRRKAADLFIRSTRAADLETRKQLLLESRRYLLGILEKYPDVDIVDKVMGNIQRVEKDLHAIDPVLLRSPEAATQSGIIE</sequence>
<accession>A0A8J6TCM7</accession>
<feature type="chain" id="PRO_5035206666" description="Tetratricopeptide repeat protein" evidence="1">
    <location>
        <begin position="21"/>
        <end position="560"/>
    </location>
</feature>
<keyword evidence="1" id="KW-0732">Signal</keyword>
<gene>
    <name evidence="2" type="ORF">H8E79_06095</name>
</gene>
<feature type="signal peptide" evidence="1">
    <location>
        <begin position="1"/>
        <end position="20"/>
    </location>
</feature>
<name>A0A8J6TCM7_9BACT</name>
<comment type="caution">
    <text evidence="2">The sequence shown here is derived from an EMBL/GenBank/DDBJ whole genome shotgun (WGS) entry which is preliminary data.</text>
</comment>
<dbReference type="Proteomes" id="UP000599024">
    <property type="component" value="Unassembled WGS sequence"/>
</dbReference>
<proteinExistence type="predicted"/>
<organism evidence="2 3">
    <name type="scientific">Candidatus Desulfatifera sulfidica</name>
    <dbReference type="NCBI Taxonomy" id="2841691"/>
    <lineage>
        <taxon>Bacteria</taxon>
        <taxon>Pseudomonadati</taxon>
        <taxon>Thermodesulfobacteriota</taxon>
        <taxon>Desulfobulbia</taxon>
        <taxon>Desulfobulbales</taxon>
        <taxon>Desulfobulbaceae</taxon>
        <taxon>Candidatus Desulfatifera</taxon>
    </lineage>
</organism>
<evidence type="ECO:0000313" key="3">
    <source>
        <dbReference type="Proteomes" id="UP000599024"/>
    </source>
</evidence>
<protein>
    <recommendedName>
        <fullName evidence="4">Tetratricopeptide repeat protein</fullName>
    </recommendedName>
</protein>
<dbReference type="EMBL" id="JACNLK010000051">
    <property type="protein sequence ID" value="MBC8208720.1"/>
    <property type="molecule type" value="Genomic_DNA"/>
</dbReference>
<reference evidence="2 3" key="1">
    <citation type="submission" date="2020-08" db="EMBL/GenBank/DDBJ databases">
        <title>Bridging the membrane lipid divide: bacteria of the FCB group superphylum have the potential to synthesize archaeal ether lipids.</title>
        <authorList>
            <person name="Villanueva L."/>
            <person name="Von Meijenfeldt F.A.B."/>
            <person name="Westbye A.B."/>
            <person name="Yadav S."/>
            <person name="Hopmans E.C."/>
            <person name="Dutilh B.E."/>
            <person name="Sinninghe Damste J.S."/>
        </authorList>
    </citation>
    <scope>NUCLEOTIDE SEQUENCE [LARGE SCALE GENOMIC DNA]</scope>
    <source>
        <strain evidence="2">NIOZ-UU81</strain>
    </source>
</reference>
<evidence type="ECO:0000256" key="1">
    <source>
        <dbReference type="SAM" id="SignalP"/>
    </source>
</evidence>
<dbReference type="AlphaFoldDB" id="A0A8J6TCM7"/>
<evidence type="ECO:0000313" key="2">
    <source>
        <dbReference type="EMBL" id="MBC8208720.1"/>
    </source>
</evidence>
<evidence type="ECO:0008006" key="4">
    <source>
        <dbReference type="Google" id="ProtNLM"/>
    </source>
</evidence>